<evidence type="ECO:0000256" key="9">
    <source>
        <dbReference type="SAM" id="MobiDB-lite"/>
    </source>
</evidence>
<evidence type="ECO:0000256" key="6">
    <source>
        <dbReference type="ARBA" id="ARBA00023136"/>
    </source>
</evidence>
<feature type="signal peptide" evidence="11">
    <location>
        <begin position="1"/>
        <end position="24"/>
    </location>
</feature>
<dbReference type="Gene3D" id="2.70.130.10">
    <property type="entry name" value="Mannose-6-phosphate receptor binding domain"/>
    <property type="match status" value="1"/>
</dbReference>
<dbReference type="InterPro" id="IPR044865">
    <property type="entry name" value="MRH_dom"/>
</dbReference>
<dbReference type="EMBL" id="BDGG01000016">
    <property type="protein sequence ID" value="GAV07884.1"/>
    <property type="molecule type" value="Genomic_DNA"/>
</dbReference>
<dbReference type="InterPro" id="IPR028927">
    <property type="entry name" value="Man-6-P_rcpt"/>
</dbReference>
<evidence type="ECO:0000259" key="12">
    <source>
        <dbReference type="PROSITE" id="PS51914"/>
    </source>
</evidence>
<evidence type="ECO:0000256" key="7">
    <source>
        <dbReference type="ARBA" id="ARBA00023157"/>
    </source>
</evidence>
<dbReference type="OrthoDB" id="29460at2759"/>
<feature type="region of interest" description="Disordered" evidence="9">
    <location>
        <begin position="271"/>
        <end position="299"/>
    </location>
</feature>
<accession>A0A1D1W8P2</accession>
<dbReference type="GO" id="GO:0006622">
    <property type="term" value="P:protein targeting to lysosome"/>
    <property type="evidence" value="ECO:0007669"/>
    <property type="project" value="TreeGrafter"/>
</dbReference>
<dbReference type="PANTHER" id="PTHR15071:SF29">
    <property type="entry name" value="CATION-DEPENDENT MANNOSE-6-PHOSPHATE RECEPTOR"/>
    <property type="match status" value="1"/>
</dbReference>
<dbReference type="Proteomes" id="UP000186922">
    <property type="component" value="Unassembled WGS sequence"/>
</dbReference>
<keyword evidence="4 11" id="KW-0732">Signal</keyword>
<feature type="compositionally biased region" description="Basic and acidic residues" evidence="9">
    <location>
        <begin position="280"/>
        <end position="299"/>
    </location>
</feature>
<keyword evidence="2" id="KW-0813">Transport</keyword>
<evidence type="ECO:0000256" key="11">
    <source>
        <dbReference type="SAM" id="SignalP"/>
    </source>
</evidence>
<dbReference type="InterPro" id="IPR009011">
    <property type="entry name" value="Man6P_isomerase_rcpt-bd_dom_sf"/>
</dbReference>
<dbReference type="SUPFAM" id="SSF50911">
    <property type="entry name" value="Mannose 6-phosphate receptor domain"/>
    <property type="match status" value="1"/>
</dbReference>
<reference evidence="13 14" key="1">
    <citation type="journal article" date="2016" name="Nat. Commun.">
        <title>Extremotolerant tardigrade genome and improved radiotolerance of human cultured cells by tardigrade-unique protein.</title>
        <authorList>
            <person name="Hashimoto T."/>
            <person name="Horikawa D.D."/>
            <person name="Saito Y."/>
            <person name="Kuwahara H."/>
            <person name="Kozuka-Hata H."/>
            <person name="Shin-I T."/>
            <person name="Minakuchi Y."/>
            <person name="Ohishi K."/>
            <person name="Motoyama A."/>
            <person name="Aizu T."/>
            <person name="Enomoto A."/>
            <person name="Kondo K."/>
            <person name="Tanaka S."/>
            <person name="Hara Y."/>
            <person name="Koshikawa S."/>
            <person name="Sagara H."/>
            <person name="Miura T."/>
            <person name="Yokobori S."/>
            <person name="Miyagawa K."/>
            <person name="Suzuki Y."/>
            <person name="Kubo T."/>
            <person name="Oyama M."/>
            <person name="Kohara Y."/>
            <person name="Fujiyama A."/>
            <person name="Arakawa K."/>
            <person name="Katayama T."/>
            <person name="Toyoda A."/>
            <person name="Kunieda T."/>
        </authorList>
    </citation>
    <scope>NUCLEOTIDE SEQUENCE [LARGE SCALE GENOMIC DNA]</scope>
    <source>
        <strain evidence="13 14">YOKOZUNA-1</strain>
    </source>
</reference>
<keyword evidence="7" id="KW-1015">Disulfide bond</keyword>
<dbReference type="PROSITE" id="PS51914">
    <property type="entry name" value="MRH"/>
    <property type="match status" value="1"/>
</dbReference>
<feature type="chain" id="PRO_5008899301" description="MRH domain-containing protein" evidence="11">
    <location>
        <begin position="25"/>
        <end position="299"/>
    </location>
</feature>
<evidence type="ECO:0000313" key="14">
    <source>
        <dbReference type="Proteomes" id="UP000186922"/>
    </source>
</evidence>
<dbReference type="AlphaFoldDB" id="A0A1D1W8P2"/>
<keyword evidence="5 10" id="KW-1133">Transmembrane helix</keyword>
<evidence type="ECO:0000256" key="8">
    <source>
        <dbReference type="ARBA" id="ARBA00023180"/>
    </source>
</evidence>
<gene>
    <name evidence="13" type="primary">RvY_17665</name>
    <name evidence="13" type="synonym">RvY_17665.2</name>
    <name evidence="13" type="ORF">RvY_17665-2</name>
</gene>
<dbReference type="PANTHER" id="PTHR15071">
    <property type="entry name" value="MANNOSE-6-PHOSPHATE RECEPTOR FAMILY MEMBER"/>
    <property type="match status" value="1"/>
</dbReference>
<organism evidence="13 14">
    <name type="scientific">Ramazzottius varieornatus</name>
    <name type="common">Water bear</name>
    <name type="synonym">Tardigrade</name>
    <dbReference type="NCBI Taxonomy" id="947166"/>
    <lineage>
        <taxon>Eukaryota</taxon>
        <taxon>Metazoa</taxon>
        <taxon>Ecdysozoa</taxon>
        <taxon>Tardigrada</taxon>
        <taxon>Eutardigrada</taxon>
        <taxon>Parachela</taxon>
        <taxon>Hypsibioidea</taxon>
        <taxon>Ramazzottiidae</taxon>
        <taxon>Ramazzottius</taxon>
    </lineage>
</organism>
<comment type="subcellular location">
    <subcellularLocation>
        <location evidence="1">Endomembrane system</location>
    </subcellularLocation>
</comment>
<evidence type="ECO:0000256" key="10">
    <source>
        <dbReference type="SAM" id="Phobius"/>
    </source>
</evidence>
<name>A0A1D1W8P2_RAMVA</name>
<feature type="domain" description="MRH" evidence="12">
    <location>
        <begin position="30"/>
        <end position="183"/>
    </location>
</feature>
<dbReference type="GO" id="GO:0005802">
    <property type="term" value="C:trans-Golgi network"/>
    <property type="evidence" value="ECO:0007669"/>
    <property type="project" value="TreeGrafter"/>
</dbReference>
<dbReference type="Pfam" id="PF02157">
    <property type="entry name" value="Man-6-P_recep"/>
    <property type="match status" value="1"/>
</dbReference>
<sequence length="299" mass="32924">MDLLRSFLPFLALLLCIAVSSVSSQCDRINNMEFTERQATIDALNHLPADLRNKKFTSVEAKPKGNGNYTYTFQICPDKDKATDFAGAVQIDDDPGKTTRVMGRFNETDAILSPRGDLLSLIYTSGDNYTNACGKSERRAIVIIRCNDGIHEGDLDMLAEAAGTGEDFCHYMLELTLPPGSLPGLLKYCTSMGSSPDPGHHLSAGSVVLIIILVTTVAFLAIGSIYKRYVAGAQGWEQIPFIDFFRRCGSLQADGWKFVTGRGRSVHSNRYDGYSSVSTDEERQPALDRHNNDDHLLPM</sequence>
<evidence type="ECO:0000256" key="5">
    <source>
        <dbReference type="ARBA" id="ARBA00022989"/>
    </source>
</evidence>
<protein>
    <recommendedName>
        <fullName evidence="12">MRH domain-containing protein</fullName>
    </recommendedName>
</protein>
<dbReference type="STRING" id="947166.A0A1D1W8P2"/>
<feature type="transmembrane region" description="Helical" evidence="10">
    <location>
        <begin position="202"/>
        <end position="226"/>
    </location>
</feature>
<evidence type="ECO:0000256" key="1">
    <source>
        <dbReference type="ARBA" id="ARBA00004308"/>
    </source>
</evidence>
<evidence type="ECO:0000256" key="2">
    <source>
        <dbReference type="ARBA" id="ARBA00022448"/>
    </source>
</evidence>
<keyword evidence="8" id="KW-0325">Glycoprotein</keyword>
<evidence type="ECO:0000256" key="3">
    <source>
        <dbReference type="ARBA" id="ARBA00022692"/>
    </source>
</evidence>
<keyword evidence="14" id="KW-1185">Reference proteome</keyword>
<keyword evidence="3 10" id="KW-0812">Transmembrane</keyword>
<keyword evidence="6 10" id="KW-0472">Membrane</keyword>
<proteinExistence type="predicted"/>
<comment type="caution">
    <text evidence="13">The sequence shown here is derived from an EMBL/GenBank/DDBJ whole genome shotgun (WGS) entry which is preliminary data.</text>
</comment>
<evidence type="ECO:0000256" key="4">
    <source>
        <dbReference type="ARBA" id="ARBA00022729"/>
    </source>
</evidence>
<evidence type="ECO:0000313" key="13">
    <source>
        <dbReference type="EMBL" id="GAV07884.1"/>
    </source>
</evidence>